<dbReference type="Proteomes" id="UP000288805">
    <property type="component" value="Unassembled WGS sequence"/>
</dbReference>
<evidence type="ECO:0000313" key="2">
    <source>
        <dbReference type="EMBL" id="RVX19457.1"/>
    </source>
</evidence>
<evidence type="ECO:0000313" key="3">
    <source>
        <dbReference type="Proteomes" id="UP000288805"/>
    </source>
</evidence>
<comment type="caution">
    <text evidence="2">The sequence shown here is derived from an EMBL/GenBank/DDBJ whole genome shotgun (WGS) entry which is preliminary data.</text>
</comment>
<name>A0A438KE31_VITVI</name>
<sequence length="395" mass="43605">MTLLIIPKGERGKDWDKLKQQGGPFEPILCERSQKEGPRRKGVGPVRRWAREVICECPCSIVDCAEARVRVEMKVHIVLPGLIEVEDGGWMFIVLVAVVEDDTEKQVGWDELTQKRNKSSSSTSCRLLLISSKSLQSGSRGSFLGEQMLQTEAVKETHGKRSCVENNCYPHSPLLNLNSNDVTDWAHVHEANLVLDSKVVVDTCLDQAKISGGTKGGFSLDMDLKRVESLPEDKLGSIHFLSLERTSPSLLEDHDPFSKLKKVLEEVIQRGGKVDVGLDSNTLDRGEVEGSGGSYQNGSFVLASSSRSLSKAEGLTLNGSLPNSMQHSQPLFVLPLSPVVNLKKKWGWSVTRTATNVPDKSRIPESDCPAREGNNRTTVTDKVYVKQKYRPSLVN</sequence>
<organism evidence="2 3">
    <name type="scientific">Vitis vinifera</name>
    <name type="common">Grape</name>
    <dbReference type="NCBI Taxonomy" id="29760"/>
    <lineage>
        <taxon>Eukaryota</taxon>
        <taxon>Viridiplantae</taxon>
        <taxon>Streptophyta</taxon>
        <taxon>Embryophyta</taxon>
        <taxon>Tracheophyta</taxon>
        <taxon>Spermatophyta</taxon>
        <taxon>Magnoliopsida</taxon>
        <taxon>eudicotyledons</taxon>
        <taxon>Gunneridae</taxon>
        <taxon>Pentapetalae</taxon>
        <taxon>rosids</taxon>
        <taxon>Vitales</taxon>
        <taxon>Vitaceae</taxon>
        <taxon>Viteae</taxon>
        <taxon>Vitis</taxon>
    </lineage>
</organism>
<feature type="region of interest" description="Disordered" evidence="1">
    <location>
        <begin position="357"/>
        <end position="379"/>
    </location>
</feature>
<protein>
    <submittedName>
        <fullName evidence="2">Uncharacterized protein</fullName>
    </submittedName>
</protein>
<dbReference type="AlphaFoldDB" id="A0A438KE31"/>
<proteinExistence type="predicted"/>
<accession>A0A438KE31</accession>
<reference evidence="2 3" key="1">
    <citation type="journal article" date="2018" name="PLoS Genet.">
        <title>Population sequencing reveals clonal diversity and ancestral inbreeding in the grapevine cultivar Chardonnay.</title>
        <authorList>
            <person name="Roach M.J."/>
            <person name="Johnson D.L."/>
            <person name="Bohlmann J."/>
            <person name="van Vuuren H.J."/>
            <person name="Jones S.J."/>
            <person name="Pretorius I.S."/>
            <person name="Schmidt S.A."/>
            <person name="Borneman A.R."/>
        </authorList>
    </citation>
    <scope>NUCLEOTIDE SEQUENCE [LARGE SCALE GENOMIC DNA]</scope>
    <source>
        <strain evidence="3">cv. Chardonnay</strain>
        <tissue evidence="2">Leaf</tissue>
    </source>
</reference>
<dbReference type="EMBL" id="QGNW01000009">
    <property type="protein sequence ID" value="RVX19457.1"/>
    <property type="molecule type" value="Genomic_DNA"/>
</dbReference>
<feature type="compositionally biased region" description="Basic and acidic residues" evidence="1">
    <location>
        <begin position="359"/>
        <end position="374"/>
    </location>
</feature>
<gene>
    <name evidence="2" type="ORF">CK203_008621</name>
</gene>
<evidence type="ECO:0000256" key="1">
    <source>
        <dbReference type="SAM" id="MobiDB-lite"/>
    </source>
</evidence>